<comment type="subcellular location">
    <subcellularLocation>
        <location evidence="1">Mitochondrion inner membrane</location>
        <topology evidence="1">Single-pass membrane protein</topology>
    </subcellularLocation>
</comment>
<dbReference type="GO" id="GO:0005743">
    <property type="term" value="C:mitochondrial inner membrane"/>
    <property type="evidence" value="ECO:0007669"/>
    <property type="project" value="UniProtKB-SubCell"/>
</dbReference>
<dbReference type="Proteomes" id="UP000515146">
    <property type="component" value="Unplaced"/>
</dbReference>
<proteinExistence type="inferred from homology"/>
<dbReference type="InParanoid" id="A0A6P6YE41"/>
<dbReference type="FunCoup" id="A0A6P6YE41">
    <property type="interactions" value="96"/>
</dbReference>
<dbReference type="KEGG" id="dpte:113796913"/>
<evidence type="ECO:0000256" key="9">
    <source>
        <dbReference type="SAM" id="MobiDB-lite"/>
    </source>
</evidence>
<organism evidence="11 12">
    <name type="scientific">Dermatophagoides pteronyssinus</name>
    <name type="common">European house dust mite</name>
    <dbReference type="NCBI Taxonomy" id="6956"/>
    <lineage>
        <taxon>Eukaryota</taxon>
        <taxon>Metazoa</taxon>
        <taxon>Ecdysozoa</taxon>
        <taxon>Arthropoda</taxon>
        <taxon>Chelicerata</taxon>
        <taxon>Arachnida</taxon>
        <taxon>Acari</taxon>
        <taxon>Acariformes</taxon>
        <taxon>Sarcoptiformes</taxon>
        <taxon>Astigmata</taxon>
        <taxon>Psoroptidia</taxon>
        <taxon>Analgoidea</taxon>
        <taxon>Pyroglyphidae</taxon>
        <taxon>Dermatophagoidinae</taxon>
        <taxon>Dermatophagoides</taxon>
    </lineage>
</organism>
<dbReference type="InterPro" id="IPR020164">
    <property type="entry name" value="Cyt_c_Oxase_assmbl_COX16"/>
</dbReference>
<dbReference type="Pfam" id="PF14138">
    <property type="entry name" value="COX16"/>
    <property type="match status" value="1"/>
</dbReference>
<evidence type="ECO:0000256" key="1">
    <source>
        <dbReference type="ARBA" id="ARBA00004434"/>
    </source>
</evidence>
<evidence type="ECO:0000256" key="3">
    <source>
        <dbReference type="ARBA" id="ARBA00021814"/>
    </source>
</evidence>
<keyword evidence="11" id="KW-1185">Reference proteome</keyword>
<evidence type="ECO:0000256" key="2">
    <source>
        <dbReference type="ARBA" id="ARBA00008370"/>
    </source>
</evidence>
<keyword evidence="8 10" id="KW-0472">Membrane</keyword>
<accession>A0A6P6YE41</accession>
<evidence type="ECO:0000256" key="6">
    <source>
        <dbReference type="ARBA" id="ARBA00022989"/>
    </source>
</evidence>
<keyword evidence="7" id="KW-0496">Mitochondrion</keyword>
<evidence type="ECO:0000256" key="5">
    <source>
        <dbReference type="ARBA" id="ARBA00022792"/>
    </source>
</evidence>
<dbReference type="GO" id="GO:0033617">
    <property type="term" value="P:mitochondrial respiratory chain complex IV assembly"/>
    <property type="evidence" value="ECO:0007669"/>
    <property type="project" value="TreeGrafter"/>
</dbReference>
<evidence type="ECO:0000256" key="4">
    <source>
        <dbReference type="ARBA" id="ARBA00022692"/>
    </source>
</evidence>
<evidence type="ECO:0000256" key="10">
    <source>
        <dbReference type="SAM" id="Phobius"/>
    </source>
</evidence>
<protein>
    <recommendedName>
        <fullName evidence="3">Cytochrome c oxidase assembly protein COX16 homolog, mitochondrial</fullName>
    </recommendedName>
</protein>
<name>A0A6P6YE41_DERPT</name>
<evidence type="ECO:0000256" key="7">
    <source>
        <dbReference type="ARBA" id="ARBA00023128"/>
    </source>
</evidence>
<feature type="region of interest" description="Disordered" evidence="9">
    <location>
        <begin position="54"/>
        <end position="83"/>
    </location>
</feature>
<dbReference type="AlphaFoldDB" id="A0A6P6YE41"/>
<dbReference type="OMA" id="PWEDNRE"/>
<dbReference type="PANTHER" id="PTHR17130">
    <property type="entry name" value="MITOCHONDRIAL OUTER MEMBRANE PROTEIN 25"/>
    <property type="match status" value="1"/>
</dbReference>
<evidence type="ECO:0000313" key="11">
    <source>
        <dbReference type="Proteomes" id="UP000515146"/>
    </source>
</evidence>
<comment type="similarity">
    <text evidence="2">Belongs to the COX16 family.</text>
</comment>
<keyword evidence="4 10" id="KW-0812">Transmembrane</keyword>
<keyword evidence="5" id="KW-0999">Mitochondrion inner membrane</keyword>
<keyword evidence="6 10" id="KW-1133">Transmembrane helix</keyword>
<evidence type="ECO:0000313" key="12">
    <source>
        <dbReference type="RefSeq" id="XP_027203009.1"/>
    </source>
</evidence>
<dbReference type="PANTHER" id="PTHR17130:SF14">
    <property type="entry name" value="CYTOCHROME C OXIDASE ASSEMBLY PROTEIN COX16 HOMOLOG, MITOCHONDRIAL"/>
    <property type="match status" value="1"/>
</dbReference>
<reference evidence="12" key="1">
    <citation type="submission" date="2025-08" db="UniProtKB">
        <authorList>
            <consortium name="RefSeq"/>
        </authorList>
    </citation>
    <scope>IDENTIFICATION</scope>
    <source>
        <strain evidence="12">Airmid</strain>
    </source>
</reference>
<dbReference type="RefSeq" id="XP_027203009.1">
    <property type="nucleotide sequence ID" value="XM_027347208.1"/>
</dbReference>
<sequence>MNYKKALKSNTLLKYGLPFLSFMVLGSFLLREFTSIRYEVYNYRRRYMGNKRRDHDYALEESEKSDDEEMKESSTAATIEDDNSDDLKKLIELGRNEEWKNIRGPRPWEDNREYKELVEKIVNKK</sequence>
<dbReference type="OrthoDB" id="5516033at2759"/>
<evidence type="ECO:0000256" key="8">
    <source>
        <dbReference type="ARBA" id="ARBA00023136"/>
    </source>
</evidence>
<feature type="transmembrane region" description="Helical" evidence="10">
    <location>
        <begin position="12"/>
        <end position="30"/>
    </location>
</feature>
<gene>
    <name evidence="12" type="primary">LOC113796913</name>
</gene>